<protein>
    <submittedName>
        <fullName evidence="1">Uncharacterized protein</fullName>
    </submittedName>
</protein>
<evidence type="ECO:0000313" key="1">
    <source>
        <dbReference type="EMBL" id="KAH7927328.1"/>
    </source>
</evidence>
<reference evidence="1" key="1">
    <citation type="journal article" date="2021" name="New Phytol.">
        <title>Evolutionary innovations through gain and loss of genes in the ectomycorrhizal Boletales.</title>
        <authorList>
            <person name="Wu G."/>
            <person name="Miyauchi S."/>
            <person name="Morin E."/>
            <person name="Kuo A."/>
            <person name="Drula E."/>
            <person name="Varga T."/>
            <person name="Kohler A."/>
            <person name="Feng B."/>
            <person name="Cao Y."/>
            <person name="Lipzen A."/>
            <person name="Daum C."/>
            <person name="Hundley H."/>
            <person name="Pangilinan J."/>
            <person name="Johnson J."/>
            <person name="Barry K."/>
            <person name="LaButti K."/>
            <person name="Ng V."/>
            <person name="Ahrendt S."/>
            <person name="Min B."/>
            <person name="Choi I.G."/>
            <person name="Park H."/>
            <person name="Plett J.M."/>
            <person name="Magnuson J."/>
            <person name="Spatafora J.W."/>
            <person name="Nagy L.G."/>
            <person name="Henrissat B."/>
            <person name="Grigoriev I.V."/>
            <person name="Yang Z.L."/>
            <person name="Xu J."/>
            <person name="Martin F.M."/>
        </authorList>
    </citation>
    <scope>NUCLEOTIDE SEQUENCE</scope>
    <source>
        <strain evidence="1">KUC20120723A-06</strain>
    </source>
</reference>
<name>A0ACB8BR09_9AGAM</name>
<proteinExistence type="predicted"/>
<dbReference type="Proteomes" id="UP000790709">
    <property type="component" value="Unassembled WGS sequence"/>
</dbReference>
<gene>
    <name evidence="1" type="ORF">BV22DRAFT_288556</name>
</gene>
<evidence type="ECO:0000313" key="2">
    <source>
        <dbReference type="Proteomes" id="UP000790709"/>
    </source>
</evidence>
<sequence length="333" mass="36296">MDRSVLDTSSNMAGVFASMTVFLILTMQVWLYFRKSASQDARWIKGIAASVWIVQAVQIAMSSHMAYCSMRSYDNDVQAVTDVSVDWAIYVGTTSLTAFLVHVLFVWRLHILGKCLNSRWNAAIPVGLVTLAAQASGLFSVIQILRLDQSDPGGLAVLMEWSIPLWLGLVALGDILIATSLCALLYQSRTGLRSTDRIVKRLTLFVVQTGLITSIVAMVTVGIWAAAGFDTRHLYMSFPMGGLYATYTKAGGHGDADNETFRSIEFTLWGSAPSNSPADVDDSLSHSDGPIDSQINGLALSLHALESSELAPGRSAIVSKALERGARMQWRRR</sequence>
<comment type="caution">
    <text evidence="1">The sequence shown here is derived from an EMBL/GenBank/DDBJ whole genome shotgun (WGS) entry which is preliminary data.</text>
</comment>
<keyword evidence="2" id="KW-1185">Reference proteome</keyword>
<organism evidence="1 2">
    <name type="scientific">Leucogyrophana mollusca</name>
    <dbReference type="NCBI Taxonomy" id="85980"/>
    <lineage>
        <taxon>Eukaryota</taxon>
        <taxon>Fungi</taxon>
        <taxon>Dikarya</taxon>
        <taxon>Basidiomycota</taxon>
        <taxon>Agaricomycotina</taxon>
        <taxon>Agaricomycetes</taxon>
        <taxon>Agaricomycetidae</taxon>
        <taxon>Boletales</taxon>
        <taxon>Boletales incertae sedis</taxon>
        <taxon>Leucogyrophana</taxon>
    </lineage>
</organism>
<accession>A0ACB8BR09</accession>
<dbReference type="EMBL" id="MU266368">
    <property type="protein sequence ID" value="KAH7927328.1"/>
    <property type="molecule type" value="Genomic_DNA"/>
</dbReference>